<keyword evidence="5" id="KW-1185">Reference proteome</keyword>
<organism evidence="4 5">
    <name type="scientific">Atlantisia rogersi</name>
    <name type="common">Inaccessible Island rail</name>
    <dbReference type="NCBI Taxonomy" id="2478892"/>
    <lineage>
        <taxon>Eukaryota</taxon>
        <taxon>Metazoa</taxon>
        <taxon>Chordata</taxon>
        <taxon>Craniata</taxon>
        <taxon>Vertebrata</taxon>
        <taxon>Euteleostomi</taxon>
        <taxon>Archelosauria</taxon>
        <taxon>Archosauria</taxon>
        <taxon>Dinosauria</taxon>
        <taxon>Saurischia</taxon>
        <taxon>Theropoda</taxon>
        <taxon>Coelurosauria</taxon>
        <taxon>Aves</taxon>
        <taxon>Neognathae</taxon>
        <taxon>Neoaves</taxon>
        <taxon>Gruiformes</taxon>
        <taxon>Rallidae</taxon>
        <taxon>Atlantisia</taxon>
    </lineage>
</organism>
<proteinExistence type="predicted"/>
<dbReference type="PANTHER" id="PTHR28646:SF1">
    <property type="entry name" value="TRANSMEMBRANE PROTEIN 201"/>
    <property type="match status" value="1"/>
</dbReference>
<protein>
    <submittedName>
        <fullName evidence="4">TM201 protein</fullName>
    </submittedName>
</protein>
<accession>A0A7L3X0H2</accession>
<dbReference type="AlphaFoldDB" id="A0A7L3X0H2"/>
<evidence type="ECO:0000313" key="4">
    <source>
        <dbReference type="EMBL" id="NXV82260.1"/>
    </source>
</evidence>
<dbReference type="OrthoDB" id="5966927at2759"/>
<dbReference type="GO" id="GO:0005637">
    <property type="term" value="C:nuclear inner membrane"/>
    <property type="evidence" value="ECO:0007669"/>
    <property type="project" value="InterPro"/>
</dbReference>
<gene>
    <name evidence="4" type="primary">Tmem201</name>
    <name evidence="4" type="ORF">ATLROG_R07656</name>
</gene>
<keyword evidence="2" id="KW-0472">Membrane</keyword>
<dbReference type="Pfam" id="PF10476">
    <property type="entry name" value="DUF2448"/>
    <property type="match status" value="1"/>
</dbReference>
<evidence type="ECO:0000256" key="1">
    <source>
        <dbReference type="SAM" id="MobiDB-lite"/>
    </source>
</evidence>
<evidence type="ECO:0000256" key="2">
    <source>
        <dbReference type="SAM" id="Phobius"/>
    </source>
</evidence>
<feature type="compositionally biased region" description="Low complexity" evidence="1">
    <location>
        <begin position="160"/>
        <end position="177"/>
    </location>
</feature>
<keyword evidence="2" id="KW-0812">Transmembrane</keyword>
<dbReference type="EMBL" id="VZUJ01129606">
    <property type="protein sequence ID" value="NXV82260.1"/>
    <property type="molecule type" value="Genomic_DNA"/>
</dbReference>
<dbReference type="GO" id="GO:0030473">
    <property type="term" value="P:nuclear migration along microtubule"/>
    <property type="evidence" value="ECO:0007669"/>
    <property type="project" value="TreeGrafter"/>
</dbReference>
<dbReference type="InterPro" id="IPR040041">
    <property type="entry name" value="TMEM201"/>
</dbReference>
<sequence>LVSCLVSVWHYRLRRIDAFASVLWLVVMSLHLAERYLKTETPTWLDTAKFGTTSLCCLVGFTAAVATRKSTGHRRYRPRRYLSGDSITLFPSGTGTGFPSSTTSLFVPTPPSILQLTNQQLFRSPRRTTPSSLPGRLNKALSLGTIPSLARADSGYLFSGSRPASQSSQSKESPTSEHFSLLSGSCAPSRIPSPAPSVAGSVTSSSSSLRYRRPLISPARLNLKGQKLLLFPSQNDALLTPTSSEEHTHSDSNIFATELSSFSRKNLSERGTHGTLAACGAPGNMRSAMEGGSICSDNSMKKEDRSSHSSTCVVDTTTKGEDLAGWRGHFGNSALRALLAVSLTLNAIFTSAYVYRSLR</sequence>
<dbReference type="GO" id="GO:0005521">
    <property type="term" value="F:lamin binding"/>
    <property type="evidence" value="ECO:0007669"/>
    <property type="project" value="TreeGrafter"/>
</dbReference>
<name>A0A7L3X0H2_9GRUI</name>
<dbReference type="PANTHER" id="PTHR28646">
    <property type="entry name" value="TRANSMEMBRANE PROTEIN 201"/>
    <property type="match status" value="1"/>
</dbReference>
<reference evidence="4 5" key="1">
    <citation type="submission" date="2019-09" db="EMBL/GenBank/DDBJ databases">
        <title>Bird 10,000 Genomes (B10K) Project - Family phase.</title>
        <authorList>
            <person name="Zhang G."/>
        </authorList>
    </citation>
    <scope>NUCLEOTIDE SEQUENCE [LARGE SCALE GENOMIC DNA]</scope>
    <source>
        <strain evidence="4">OUT-0055</strain>
        <tissue evidence="4">Blood</tissue>
    </source>
</reference>
<dbReference type="GO" id="GO:0051015">
    <property type="term" value="F:actin filament binding"/>
    <property type="evidence" value="ECO:0007669"/>
    <property type="project" value="TreeGrafter"/>
</dbReference>
<feature type="region of interest" description="Disordered" evidence="1">
    <location>
        <begin position="160"/>
        <end position="204"/>
    </location>
</feature>
<evidence type="ECO:0000259" key="3">
    <source>
        <dbReference type="Pfam" id="PF10476"/>
    </source>
</evidence>
<feature type="domain" description="Transmembrane protein 201 C-terminal" evidence="3">
    <location>
        <begin position="2"/>
        <end position="82"/>
    </location>
</feature>
<comment type="caution">
    <text evidence="4">The sequence shown here is derived from an EMBL/GenBank/DDBJ whole genome shotgun (WGS) entry which is preliminary data.</text>
</comment>
<dbReference type="InterPro" id="IPR018861">
    <property type="entry name" value="TMEM201_C"/>
</dbReference>
<feature type="non-terminal residue" evidence="4">
    <location>
        <position position="1"/>
    </location>
</feature>
<dbReference type="Proteomes" id="UP000518911">
    <property type="component" value="Unassembled WGS sequence"/>
</dbReference>
<keyword evidence="2" id="KW-1133">Transmembrane helix</keyword>
<evidence type="ECO:0000313" key="5">
    <source>
        <dbReference type="Proteomes" id="UP000518911"/>
    </source>
</evidence>
<feature type="non-terminal residue" evidence="4">
    <location>
        <position position="359"/>
    </location>
</feature>
<feature type="transmembrane region" description="Helical" evidence="2">
    <location>
        <begin position="337"/>
        <end position="355"/>
    </location>
</feature>